<dbReference type="AlphaFoldDB" id="A0A401FV54"/>
<feature type="domain" description="HhH-GPD" evidence="5">
    <location>
        <begin position="62"/>
        <end position="216"/>
    </location>
</feature>
<dbReference type="GO" id="GO:0004519">
    <property type="term" value="F:endonuclease activity"/>
    <property type="evidence" value="ECO:0007669"/>
    <property type="project" value="UniProtKB-KW"/>
</dbReference>
<evidence type="ECO:0000256" key="1">
    <source>
        <dbReference type="ARBA" id="ARBA00022485"/>
    </source>
</evidence>
<keyword evidence="3" id="KW-0408">Iron</keyword>
<proteinExistence type="predicted"/>
<dbReference type="Proteomes" id="UP000288096">
    <property type="component" value="Unassembled WGS sequence"/>
</dbReference>
<dbReference type="SUPFAM" id="SSF48150">
    <property type="entry name" value="DNA-glycosylase"/>
    <property type="match status" value="1"/>
</dbReference>
<sequence length="227" mass="25231">MTTDNIRQKVVRLDRLLLDRYGRQGWWPTTRRKGEPPVYRPGEEGRTVSDPEAFEIMVGAILTQNTAWTNVEKAMVSLTGADLLDIGVIARCDGRLEEAIRPSGYFNQKAARLRGIAKQIHHAGGIRALRDCPTALLRDRLLSWKGVGPETADSVLCYAFARPVFVADRYTGRLFERLGLPSGSYDVIQSLVHQAIAPSAAAYGDFHARIVTLFKNRDLEPVAEALV</sequence>
<dbReference type="Pfam" id="PF00730">
    <property type="entry name" value="HhH-GPD"/>
    <property type="match status" value="1"/>
</dbReference>
<keyword evidence="6" id="KW-0255">Endonuclease</keyword>
<gene>
    <name evidence="6" type="ORF">DENIS_1794</name>
</gene>
<keyword evidence="4" id="KW-0411">Iron-sulfur</keyword>
<dbReference type="GO" id="GO:0006284">
    <property type="term" value="P:base-excision repair"/>
    <property type="evidence" value="ECO:0007669"/>
    <property type="project" value="InterPro"/>
</dbReference>
<protein>
    <submittedName>
        <fullName evidence="6">Endonuclease III domain-containing protein</fullName>
    </submittedName>
</protein>
<name>A0A401FV54_9BACT</name>
<dbReference type="SMART" id="SM00478">
    <property type="entry name" value="ENDO3c"/>
    <property type="match status" value="1"/>
</dbReference>
<dbReference type="GO" id="GO:0051539">
    <property type="term" value="F:4 iron, 4 sulfur cluster binding"/>
    <property type="evidence" value="ECO:0007669"/>
    <property type="project" value="UniProtKB-KW"/>
</dbReference>
<dbReference type="PANTHER" id="PTHR10359:SF19">
    <property type="entry name" value="DNA REPAIR GLYCOSYLASE MJ1434-RELATED"/>
    <property type="match status" value="1"/>
</dbReference>
<dbReference type="Gene3D" id="1.10.340.30">
    <property type="entry name" value="Hypothetical protein, domain 2"/>
    <property type="match status" value="1"/>
</dbReference>
<keyword evidence="6" id="KW-0540">Nuclease</keyword>
<dbReference type="InterPro" id="IPR011257">
    <property type="entry name" value="DNA_glycosylase"/>
</dbReference>
<reference evidence="7" key="2">
    <citation type="submission" date="2019-01" db="EMBL/GenBank/DDBJ databases">
        <title>Genome sequence of Desulfonema ishimotonii strain Tokyo 01.</title>
        <authorList>
            <person name="Fukui M."/>
        </authorList>
    </citation>
    <scope>NUCLEOTIDE SEQUENCE [LARGE SCALE GENOMIC DNA]</scope>
    <source>
        <strain evidence="7">Tokyo 01</strain>
    </source>
</reference>
<evidence type="ECO:0000256" key="2">
    <source>
        <dbReference type="ARBA" id="ARBA00022723"/>
    </source>
</evidence>
<evidence type="ECO:0000256" key="4">
    <source>
        <dbReference type="ARBA" id="ARBA00023014"/>
    </source>
</evidence>
<keyword evidence="2" id="KW-0479">Metal-binding</keyword>
<dbReference type="OrthoDB" id="9802365at2"/>
<dbReference type="GO" id="GO:0046872">
    <property type="term" value="F:metal ion binding"/>
    <property type="evidence" value="ECO:0007669"/>
    <property type="project" value="UniProtKB-KW"/>
</dbReference>
<evidence type="ECO:0000256" key="3">
    <source>
        <dbReference type="ARBA" id="ARBA00023004"/>
    </source>
</evidence>
<evidence type="ECO:0000259" key="5">
    <source>
        <dbReference type="SMART" id="SM00478"/>
    </source>
</evidence>
<dbReference type="EMBL" id="BEXT01000001">
    <property type="protein sequence ID" value="GBC60835.1"/>
    <property type="molecule type" value="Genomic_DNA"/>
</dbReference>
<dbReference type="InterPro" id="IPR003265">
    <property type="entry name" value="HhH-GPD_domain"/>
</dbReference>
<dbReference type="PANTHER" id="PTHR10359">
    <property type="entry name" value="A/G-SPECIFIC ADENINE GLYCOSYLASE/ENDONUCLEASE III"/>
    <property type="match status" value="1"/>
</dbReference>
<accession>A0A401FV54</accession>
<keyword evidence="7" id="KW-1185">Reference proteome</keyword>
<evidence type="ECO:0000313" key="7">
    <source>
        <dbReference type="Proteomes" id="UP000288096"/>
    </source>
</evidence>
<comment type="caution">
    <text evidence="6">The sequence shown here is derived from an EMBL/GenBank/DDBJ whole genome shotgun (WGS) entry which is preliminary data.</text>
</comment>
<organism evidence="6 7">
    <name type="scientific">Desulfonema ishimotonii</name>
    <dbReference type="NCBI Taxonomy" id="45657"/>
    <lineage>
        <taxon>Bacteria</taxon>
        <taxon>Pseudomonadati</taxon>
        <taxon>Thermodesulfobacteriota</taxon>
        <taxon>Desulfobacteria</taxon>
        <taxon>Desulfobacterales</taxon>
        <taxon>Desulfococcaceae</taxon>
        <taxon>Desulfonema</taxon>
    </lineage>
</organism>
<keyword evidence="1" id="KW-0004">4Fe-4S</keyword>
<keyword evidence="6" id="KW-0378">Hydrolase</keyword>
<dbReference type="CDD" id="cd00056">
    <property type="entry name" value="ENDO3c"/>
    <property type="match status" value="1"/>
</dbReference>
<reference evidence="7" key="1">
    <citation type="submission" date="2017-11" db="EMBL/GenBank/DDBJ databases">
        <authorList>
            <person name="Watanabe M."/>
            <person name="Kojima H."/>
        </authorList>
    </citation>
    <scope>NUCLEOTIDE SEQUENCE [LARGE SCALE GENOMIC DNA]</scope>
    <source>
        <strain evidence="7">Tokyo 01</strain>
    </source>
</reference>
<dbReference type="RefSeq" id="WP_124328196.1">
    <property type="nucleotide sequence ID" value="NZ_BEXT01000001.1"/>
</dbReference>
<evidence type="ECO:0000313" key="6">
    <source>
        <dbReference type="EMBL" id="GBC60835.1"/>
    </source>
</evidence>